<gene>
    <name evidence="2" type="ORF">I2501_31680</name>
</gene>
<evidence type="ECO:0000313" key="2">
    <source>
        <dbReference type="EMBL" id="MBF9072588.1"/>
    </source>
</evidence>
<dbReference type="Proteomes" id="UP000657385">
    <property type="component" value="Unassembled WGS sequence"/>
</dbReference>
<feature type="region of interest" description="Disordered" evidence="1">
    <location>
        <begin position="75"/>
        <end position="97"/>
    </location>
</feature>
<evidence type="ECO:0000256" key="1">
    <source>
        <dbReference type="SAM" id="MobiDB-lite"/>
    </source>
</evidence>
<organism evidence="2 3">
    <name type="scientific">Streptacidiphilus fuscans</name>
    <dbReference type="NCBI Taxonomy" id="2789292"/>
    <lineage>
        <taxon>Bacteria</taxon>
        <taxon>Bacillati</taxon>
        <taxon>Actinomycetota</taxon>
        <taxon>Actinomycetes</taxon>
        <taxon>Kitasatosporales</taxon>
        <taxon>Streptomycetaceae</taxon>
        <taxon>Streptacidiphilus</taxon>
    </lineage>
</organism>
<evidence type="ECO:0000313" key="3">
    <source>
        <dbReference type="Proteomes" id="UP000657385"/>
    </source>
</evidence>
<proteinExistence type="predicted"/>
<protein>
    <submittedName>
        <fullName evidence="2">Uncharacterized protein</fullName>
    </submittedName>
</protein>
<feature type="compositionally biased region" description="Polar residues" evidence="1">
    <location>
        <begin position="75"/>
        <end position="85"/>
    </location>
</feature>
<feature type="region of interest" description="Disordered" evidence="1">
    <location>
        <begin position="116"/>
        <end position="182"/>
    </location>
</feature>
<dbReference type="AlphaFoldDB" id="A0A931FGG0"/>
<sequence>MAWYQGRCRITVTAVEGDRPQRAVVTVRGSRRTIVVPGTAGESQIVDEDSWDLAVEHRIDGEWHPNIRAVQSRWQESGGVTSQLVRSKDRDRPGDRRDRTLVLRLERLERDIPAARPTEVLEDRPTVRTTAGGLGRTAGGPGRVSTTASGPDAPAPAPAPVRTTTSGSTTTSGGTTLTSSGF</sequence>
<comment type="caution">
    <text evidence="2">The sequence shown here is derived from an EMBL/GenBank/DDBJ whole genome shotgun (WGS) entry which is preliminary data.</text>
</comment>
<feature type="compositionally biased region" description="Low complexity" evidence="1">
    <location>
        <begin position="143"/>
        <end position="152"/>
    </location>
</feature>
<accession>A0A931FGG0</accession>
<feature type="compositionally biased region" description="Basic and acidic residues" evidence="1">
    <location>
        <begin position="86"/>
        <end position="97"/>
    </location>
</feature>
<name>A0A931FGG0_9ACTN</name>
<dbReference type="RefSeq" id="WP_196197756.1">
    <property type="nucleotide sequence ID" value="NZ_JADPRT010000017.1"/>
</dbReference>
<keyword evidence="3" id="KW-1185">Reference proteome</keyword>
<dbReference type="EMBL" id="JADPRT010000017">
    <property type="protein sequence ID" value="MBF9072588.1"/>
    <property type="molecule type" value="Genomic_DNA"/>
</dbReference>
<feature type="compositionally biased region" description="Gly residues" evidence="1">
    <location>
        <begin position="132"/>
        <end position="142"/>
    </location>
</feature>
<reference evidence="2" key="1">
    <citation type="submission" date="2020-11" db="EMBL/GenBank/DDBJ databases">
        <title>Isolation and identification of active actinomycetes.</title>
        <authorList>
            <person name="Yu B."/>
        </authorList>
    </citation>
    <scope>NUCLEOTIDE SEQUENCE</scope>
    <source>
        <strain evidence="2">NEAU-YB345</strain>
    </source>
</reference>
<feature type="compositionally biased region" description="Basic and acidic residues" evidence="1">
    <location>
        <begin position="116"/>
        <end position="126"/>
    </location>
</feature>
<feature type="compositionally biased region" description="Low complexity" evidence="1">
    <location>
        <begin position="160"/>
        <end position="182"/>
    </location>
</feature>